<protein>
    <submittedName>
        <fullName evidence="1">Uncharacterized protein</fullName>
    </submittedName>
</protein>
<evidence type="ECO:0000313" key="1">
    <source>
        <dbReference type="EMBL" id="KAH0468626.1"/>
    </source>
</evidence>
<dbReference type="AlphaFoldDB" id="A0AAV7HI81"/>
<proteinExistence type="predicted"/>
<dbReference type="Proteomes" id="UP000775213">
    <property type="component" value="Unassembled WGS sequence"/>
</dbReference>
<name>A0AAV7HI81_DENCH</name>
<reference evidence="1 2" key="1">
    <citation type="journal article" date="2021" name="Hortic Res">
        <title>Chromosome-scale assembly of the Dendrobium chrysotoxum genome enhances the understanding of orchid evolution.</title>
        <authorList>
            <person name="Zhang Y."/>
            <person name="Zhang G.Q."/>
            <person name="Zhang D."/>
            <person name="Liu X.D."/>
            <person name="Xu X.Y."/>
            <person name="Sun W.H."/>
            <person name="Yu X."/>
            <person name="Zhu X."/>
            <person name="Wang Z.W."/>
            <person name="Zhao X."/>
            <person name="Zhong W.Y."/>
            <person name="Chen H."/>
            <person name="Yin W.L."/>
            <person name="Huang T."/>
            <person name="Niu S.C."/>
            <person name="Liu Z.J."/>
        </authorList>
    </citation>
    <scope>NUCLEOTIDE SEQUENCE [LARGE SCALE GENOMIC DNA]</scope>
    <source>
        <strain evidence="1">Lindl</strain>
    </source>
</reference>
<gene>
    <name evidence="1" type="ORF">IEQ34_001858</name>
</gene>
<sequence>MQFLKVESITDAMTKSVSQSDIIWVTTMPIFLEMRIIIFDVNGVPDATARVEIMAWRGLHKASRGFARGIVRPEPSFISSSSDPILFHSKH</sequence>
<dbReference type="EMBL" id="JAGFBR010000003">
    <property type="protein sequence ID" value="KAH0468626.1"/>
    <property type="molecule type" value="Genomic_DNA"/>
</dbReference>
<keyword evidence="2" id="KW-1185">Reference proteome</keyword>
<evidence type="ECO:0000313" key="2">
    <source>
        <dbReference type="Proteomes" id="UP000775213"/>
    </source>
</evidence>
<organism evidence="1 2">
    <name type="scientific">Dendrobium chrysotoxum</name>
    <name type="common">Orchid</name>
    <dbReference type="NCBI Taxonomy" id="161865"/>
    <lineage>
        <taxon>Eukaryota</taxon>
        <taxon>Viridiplantae</taxon>
        <taxon>Streptophyta</taxon>
        <taxon>Embryophyta</taxon>
        <taxon>Tracheophyta</taxon>
        <taxon>Spermatophyta</taxon>
        <taxon>Magnoliopsida</taxon>
        <taxon>Liliopsida</taxon>
        <taxon>Asparagales</taxon>
        <taxon>Orchidaceae</taxon>
        <taxon>Epidendroideae</taxon>
        <taxon>Malaxideae</taxon>
        <taxon>Dendrobiinae</taxon>
        <taxon>Dendrobium</taxon>
    </lineage>
</organism>
<accession>A0AAV7HI81</accession>
<comment type="caution">
    <text evidence="1">The sequence shown here is derived from an EMBL/GenBank/DDBJ whole genome shotgun (WGS) entry which is preliminary data.</text>
</comment>